<proteinExistence type="predicted"/>
<name>A0A3B1E1Q7_9ZZZZ</name>
<evidence type="ECO:0000313" key="1">
    <source>
        <dbReference type="EMBL" id="VAX39185.1"/>
    </source>
</evidence>
<protein>
    <recommendedName>
        <fullName evidence="2">Tetratricopeptide repeat protein</fullName>
    </recommendedName>
</protein>
<sequence length="327" mass="37336">SAEVQFAISQYYVAIKQPKRAIPHLERAAREMKELYHDLSRLHISVGNKEMAKQTARRADDYLQKQVKENPTDDYSRLMWASVKMNLNDFRGSIAILSEGLALNSKGPYQAVLAQAYVSQYRRQSQTGKGNPAILLILLRKSLEFNPHSEQALVELVRFGEGNKADIAAAKELLESILATGAVPATVHLALGVKSWEKNEMEQASRHLEHAYKQDNRLGVIANNLAWILAFQKEPDYPRAMRIIDSVLKKWHQSPEFHDTRGQILMKMEKWEQALDDLELALAGLPNRIKLHKSLAKVYGKLKNPKLAKKHQQVADYLKKRQEKKKQ</sequence>
<gene>
    <name evidence="1" type="ORF">MNBD_PLANCTO02-615</name>
</gene>
<evidence type="ECO:0008006" key="2">
    <source>
        <dbReference type="Google" id="ProtNLM"/>
    </source>
</evidence>
<dbReference type="SUPFAM" id="SSF81901">
    <property type="entry name" value="HCP-like"/>
    <property type="match status" value="1"/>
</dbReference>
<dbReference type="EMBL" id="UOGL01000310">
    <property type="protein sequence ID" value="VAX39185.1"/>
    <property type="molecule type" value="Genomic_DNA"/>
</dbReference>
<dbReference type="SUPFAM" id="SSF48452">
    <property type="entry name" value="TPR-like"/>
    <property type="match status" value="1"/>
</dbReference>
<organism evidence="1">
    <name type="scientific">hydrothermal vent metagenome</name>
    <dbReference type="NCBI Taxonomy" id="652676"/>
    <lineage>
        <taxon>unclassified sequences</taxon>
        <taxon>metagenomes</taxon>
        <taxon>ecological metagenomes</taxon>
    </lineage>
</organism>
<accession>A0A3B1E1Q7</accession>
<reference evidence="1" key="1">
    <citation type="submission" date="2018-06" db="EMBL/GenBank/DDBJ databases">
        <authorList>
            <person name="Zhirakovskaya E."/>
        </authorList>
    </citation>
    <scope>NUCLEOTIDE SEQUENCE</scope>
</reference>
<dbReference type="InterPro" id="IPR011990">
    <property type="entry name" value="TPR-like_helical_dom_sf"/>
</dbReference>
<dbReference type="AlphaFoldDB" id="A0A3B1E1Q7"/>
<dbReference type="Gene3D" id="1.25.40.10">
    <property type="entry name" value="Tetratricopeptide repeat domain"/>
    <property type="match status" value="2"/>
</dbReference>
<feature type="non-terminal residue" evidence="1">
    <location>
        <position position="1"/>
    </location>
</feature>